<keyword evidence="1" id="KW-0472">Membrane</keyword>
<gene>
    <name evidence="2" type="ORF">SAMN05421760_11379</name>
</gene>
<evidence type="ECO:0000313" key="2">
    <source>
        <dbReference type="EMBL" id="SIT07389.1"/>
    </source>
</evidence>
<evidence type="ECO:0000256" key="1">
    <source>
        <dbReference type="SAM" id="Phobius"/>
    </source>
</evidence>
<sequence>MFGIDPYVLETLLPSLVGVAAMAAAMVWGFIKVRHLMNEDKPQK</sequence>
<evidence type="ECO:0000313" key="3">
    <source>
        <dbReference type="Proteomes" id="UP000185999"/>
    </source>
</evidence>
<dbReference type="AlphaFoldDB" id="A0A1N7PAB8"/>
<protein>
    <submittedName>
        <fullName evidence="2">Uncharacterized protein</fullName>
    </submittedName>
</protein>
<feature type="transmembrane region" description="Helical" evidence="1">
    <location>
        <begin position="12"/>
        <end position="31"/>
    </location>
</feature>
<dbReference type="Proteomes" id="UP000185999">
    <property type="component" value="Unassembled WGS sequence"/>
</dbReference>
<organism evidence="2 3">
    <name type="scientific">Neptunomonas antarctica</name>
    <dbReference type="NCBI Taxonomy" id="619304"/>
    <lineage>
        <taxon>Bacteria</taxon>
        <taxon>Pseudomonadati</taxon>
        <taxon>Pseudomonadota</taxon>
        <taxon>Gammaproteobacteria</taxon>
        <taxon>Oceanospirillales</taxon>
        <taxon>Oceanospirillaceae</taxon>
        <taxon>Neptunomonas</taxon>
    </lineage>
</organism>
<dbReference type="EMBL" id="FTOE01000013">
    <property type="protein sequence ID" value="SIT07389.1"/>
    <property type="molecule type" value="Genomic_DNA"/>
</dbReference>
<keyword evidence="3" id="KW-1185">Reference proteome</keyword>
<keyword evidence="1" id="KW-0812">Transmembrane</keyword>
<accession>A0A1N7PAB8</accession>
<name>A0A1N7PAB8_9GAMM</name>
<keyword evidence="1" id="KW-1133">Transmembrane helix</keyword>
<proteinExistence type="predicted"/>
<dbReference type="RefSeq" id="WP_274378328.1">
    <property type="nucleotide sequence ID" value="NZ_FTOE01000013.1"/>
</dbReference>
<reference evidence="3" key="1">
    <citation type="submission" date="2017-01" db="EMBL/GenBank/DDBJ databases">
        <authorList>
            <person name="Varghese N."/>
            <person name="Submissions S."/>
        </authorList>
    </citation>
    <scope>NUCLEOTIDE SEQUENCE [LARGE SCALE GENOMIC DNA]</scope>
    <source>
        <strain evidence="3">DSM 22306</strain>
    </source>
</reference>